<feature type="transmembrane region" description="Helical" evidence="1">
    <location>
        <begin position="293"/>
        <end position="313"/>
    </location>
</feature>
<dbReference type="Pfam" id="PF00196">
    <property type="entry name" value="GerE"/>
    <property type="match status" value="1"/>
</dbReference>
<keyword evidence="1" id="KW-1133">Transmembrane helix</keyword>
<dbReference type="InterPro" id="IPR000792">
    <property type="entry name" value="Tscrpt_reg_LuxR_C"/>
</dbReference>
<dbReference type="SUPFAM" id="SSF46894">
    <property type="entry name" value="C-terminal effector domain of the bipartite response regulators"/>
    <property type="match status" value="1"/>
</dbReference>
<keyword evidence="1" id="KW-0812">Transmembrane</keyword>
<feature type="transmembrane region" description="Helical" evidence="1">
    <location>
        <begin position="319"/>
        <end position="341"/>
    </location>
</feature>
<proteinExistence type="predicted"/>
<gene>
    <name evidence="3" type="ORF">Pcatena_00080</name>
</gene>
<feature type="transmembrane region" description="Helical" evidence="1">
    <location>
        <begin position="205"/>
        <end position="227"/>
    </location>
</feature>
<evidence type="ECO:0000313" key="3">
    <source>
        <dbReference type="EMBL" id="BBH49421.1"/>
    </source>
</evidence>
<feature type="transmembrane region" description="Helical" evidence="1">
    <location>
        <begin position="234"/>
        <end position="253"/>
    </location>
</feature>
<dbReference type="KEGG" id="pcat:Pcatena_00080"/>
<dbReference type="InterPro" id="IPR036259">
    <property type="entry name" value="MFS_trans_sf"/>
</dbReference>
<dbReference type="GeneID" id="88848148"/>
<dbReference type="OrthoDB" id="9802066at2"/>
<feature type="transmembrane region" description="Helical" evidence="1">
    <location>
        <begin position="20"/>
        <end position="39"/>
    </location>
</feature>
<dbReference type="InterPro" id="IPR016032">
    <property type="entry name" value="Sig_transdc_resp-reg_C-effctor"/>
</dbReference>
<keyword evidence="1" id="KW-0472">Membrane</keyword>
<feature type="transmembrane region" description="Helical" evidence="1">
    <location>
        <begin position="51"/>
        <end position="70"/>
    </location>
</feature>
<dbReference type="SUPFAM" id="SSF103473">
    <property type="entry name" value="MFS general substrate transporter"/>
    <property type="match status" value="1"/>
</dbReference>
<dbReference type="GO" id="GO:0006355">
    <property type="term" value="P:regulation of DNA-templated transcription"/>
    <property type="evidence" value="ECO:0007669"/>
    <property type="project" value="InterPro"/>
</dbReference>
<dbReference type="EMBL" id="AP019367">
    <property type="protein sequence ID" value="BBH49421.1"/>
    <property type="molecule type" value="Genomic_DNA"/>
</dbReference>
<organism evidence="3 4">
    <name type="scientific">Parolsenella catena</name>
    <dbReference type="NCBI Taxonomy" id="2003188"/>
    <lineage>
        <taxon>Bacteria</taxon>
        <taxon>Bacillati</taxon>
        <taxon>Actinomycetota</taxon>
        <taxon>Coriobacteriia</taxon>
        <taxon>Coriobacteriales</taxon>
        <taxon>Atopobiaceae</taxon>
        <taxon>Parolsenella</taxon>
    </lineage>
</organism>
<keyword evidence="4" id="KW-1185">Reference proteome</keyword>
<accession>A0A3G9JVD0</accession>
<dbReference type="RefSeq" id="WP_126420508.1">
    <property type="nucleotide sequence ID" value="NZ_AP019367.1"/>
</dbReference>
<feature type="transmembrane region" description="Helical" evidence="1">
    <location>
        <begin position="76"/>
        <end position="97"/>
    </location>
</feature>
<feature type="transmembrane region" description="Helical" evidence="1">
    <location>
        <begin position="170"/>
        <end position="193"/>
    </location>
</feature>
<dbReference type="InterPro" id="IPR036388">
    <property type="entry name" value="WH-like_DNA-bd_sf"/>
</dbReference>
<protein>
    <recommendedName>
        <fullName evidence="2">HTH luxR-type domain-containing protein</fullName>
    </recommendedName>
</protein>
<dbReference type="AlphaFoldDB" id="A0A3G9JVD0"/>
<feature type="domain" description="HTH luxR-type" evidence="2">
    <location>
        <begin position="382"/>
        <end position="440"/>
    </location>
</feature>
<sequence length="453" mass="48341">MSVTLGRTPRLADPGVIGNVYAILLAFTGLGYVLFWVAGAYLPGSMEKRTAAAAAMSLCVTGAIGMVATLRLPGFLIASSTTILALGYLGAAVHYGFSLVSYESEVSGRALGIGMGVASLLEYLVETLGMTPAVFVVCVILSALAILWLDGRPARRWLYDHRPSPQQVSGVSRGSIVLLAVAAAAMTLDYGLLDGVLVWNYANGNILSIGLSKIAYSLSLPFVGVLFDLKKGRLRSLITICAMFLVAAAVPAAETPEGMPAAAFIAGIYGSFYLMYLSASFMRVAPKTSCPEIVASMGRAISCLVGALGALFARFLFESLGVVVTVTLSCLLSVVCLLVLVRDIAWGITENLDEKKEGAGENPIQVSALPSREEALVLYAEKIGLTAREGEVYMALLTTDLGVQEIADGLFISRRVAQRHISAIYEKARVTTRVGLYREFDAWFDEFKTRERG</sequence>
<evidence type="ECO:0000313" key="4">
    <source>
        <dbReference type="Proteomes" id="UP000273154"/>
    </source>
</evidence>
<dbReference type="Proteomes" id="UP000273154">
    <property type="component" value="Chromosome"/>
</dbReference>
<evidence type="ECO:0000256" key="1">
    <source>
        <dbReference type="SAM" id="Phobius"/>
    </source>
</evidence>
<dbReference type="GO" id="GO:0003677">
    <property type="term" value="F:DNA binding"/>
    <property type="evidence" value="ECO:0007669"/>
    <property type="project" value="InterPro"/>
</dbReference>
<reference evidence="4" key="1">
    <citation type="submission" date="2018-11" db="EMBL/GenBank/DDBJ databases">
        <title>Comparative genomics of Parolsenella catena and Libanicoccus massiliensis: Reclassification of Libanicoccus massiliensis as Parolsenella massiliensis comb. nov.</title>
        <authorList>
            <person name="Sakamoto M."/>
            <person name="Ikeyama N."/>
            <person name="Murakami T."/>
            <person name="Mori H."/>
            <person name="Yuki M."/>
            <person name="Ohkuma M."/>
        </authorList>
    </citation>
    <scope>NUCLEOTIDE SEQUENCE [LARGE SCALE GENOMIC DNA]</scope>
    <source>
        <strain evidence="4">JCM 31932</strain>
    </source>
</reference>
<evidence type="ECO:0000259" key="2">
    <source>
        <dbReference type="SMART" id="SM00421"/>
    </source>
</evidence>
<feature type="transmembrane region" description="Helical" evidence="1">
    <location>
        <begin position="259"/>
        <end position="281"/>
    </location>
</feature>
<dbReference type="Gene3D" id="1.10.10.10">
    <property type="entry name" value="Winged helix-like DNA-binding domain superfamily/Winged helix DNA-binding domain"/>
    <property type="match status" value="1"/>
</dbReference>
<name>A0A3G9JVD0_9ACTN</name>
<feature type="transmembrane region" description="Helical" evidence="1">
    <location>
        <begin position="131"/>
        <end position="149"/>
    </location>
</feature>
<dbReference type="SMART" id="SM00421">
    <property type="entry name" value="HTH_LUXR"/>
    <property type="match status" value="1"/>
</dbReference>